<sequence length="573" mass="62183">MAPKVEFFNKPGCPRSAELKKRIIMDSDNVDLSFYNLDDEANKQKLSNIMAKRGVAKFSTPVVVIDGQVHADFDISLWVDNVWADVISGGGSGGMPAGGVAPLAPVASSTVASPAPVVAAVDTTSIKVFAKRNCGRSAEVLEALGEAGIAANVYYTEESANAAAMWKVLESAGVKGLDTVTLPVVQLQGRLHYNFDLDDFIVDVISPLRPVKRGIQVFFQSQNNLLERIVKAARETGVQPELYKVDNEANKRAMWRRVREKDRKLREISMPVVVIDSSCFVNFDPDTLIARISSGNPQNTSALPPALGYKNTTAQPHLLPAAGLPSDHTPPPAAARGGGPVGTTPDYPLGSGAPAAVAGGSEAMAPAMVPAPAQHSTTATPMEAPINPGGLQVEMFIKESCGKCQAVMEAFADRGIKVGVYDVGRHPSNREHMWASLSKHNSSIQQIEMPVVKIIRPERKDMYVNFPLDRFIREVIGPLGQTIYEQEQDVKVFTKDGCTRCDAVRGALRNAGLQFTVFRTEEPVNEEGMWRRVRSAFPGQQSLKVSMPVVSARGKVYANFELEDFIRNDIPKM</sequence>
<reference evidence="3" key="1">
    <citation type="submission" date="2014-11" db="EMBL/GenBank/DDBJ databases">
        <authorList>
            <person name="Otto D Thomas"/>
            <person name="Naeem Raeece"/>
        </authorList>
    </citation>
    <scope>NUCLEOTIDE SEQUENCE</scope>
</reference>
<name>A0A0G4EZG2_9ALVE</name>
<dbReference type="InterPro" id="IPR002109">
    <property type="entry name" value="Glutaredoxin"/>
</dbReference>
<dbReference type="PROSITE" id="PS51354">
    <property type="entry name" value="GLUTAREDOXIN_2"/>
    <property type="match status" value="1"/>
</dbReference>
<evidence type="ECO:0000259" key="2">
    <source>
        <dbReference type="Pfam" id="PF00462"/>
    </source>
</evidence>
<dbReference type="VEuPathDB" id="CryptoDB:Cvel_14396"/>
<proteinExistence type="predicted"/>
<organism evidence="3">
    <name type="scientific">Chromera velia CCMP2878</name>
    <dbReference type="NCBI Taxonomy" id="1169474"/>
    <lineage>
        <taxon>Eukaryota</taxon>
        <taxon>Sar</taxon>
        <taxon>Alveolata</taxon>
        <taxon>Colpodellida</taxon>
        <taxon>Chromeraceae</taxon>
        <taxon>Chromera</taxon>
    </lineage>
</organism>
<dbReference type="EMBL" id="CDMZ01000025">
    <property type="protein sequence ID" value="CEM04754.1"/>
    <property type="molecule type" value="Genomic_DNA"/>
</dbReference>
<gene>
    <name evidence="3" type="ORF">Cvel_14396</name>
</gene>
<dbReference type="Pfam" id="PF00462">
    <property type="entry name" value="Glutaredoxin"/>
    <property type="match status" value="1"/>
</dbReference>
<evidence type="ECO:0000313" key="3">
    <source>
        <dbReference type="EMBL" id="CEM04754.1"/>
    </source>
</evidence>
<evidence type="ECO:0000256" key="1">
    <source>
        <dbReference type="SAM" id="MobiDB-lite"/>
    </source>
</evidence>
<dbReference type="AlphaFoldDB" id="A0A0G4EZG2"/>
<feature type="compositionally biased region" description="Low complexity" evidence="1">
    <location>
        <begin position="342"/>
        <end position="355"/>
    </location>
</feature>
<accession>A0A0G4EZG2</accession>
<feature type="domain" description="Glutaredoxin" evidence="2">
    <location>
        <begin position="393"/>
        <end position="437"/>
    </location>
</feature>
<dbReference type="Gene3D" id="3.40.30.10">
    <property type="entry name" value="Glutaredoxin"/>
    <property type="match status" value="3"/>
</dbReference>
<protein>
    <recommendedName>
        <fullName evidence="2">Glutaredoxin domain-containing protein</fullName>
    </recommendedName>
</protein>
<feature type="region of interest" description="Disordered" evidence="1">
    <location>
        <begin position="321"/>
        <end position="355"/>
    </location>
</feature>